<dbReference type="STRING" id="6945.B7QCJ8"/>
<dbReference type="VEuPathDB" id="VectorBase:ISCI013471"/>
<dbReference type="GO" id="GO:0006412">
    <property type="term" value="P:translation"/>
    <property type="evidence" value="ECO:0007669"/>
    <property type="project" value="InterPro"/>
</dbReference>
<dbReference type="InterPro" id="IPR014721">
    <property type="entry name" value="Ribsml_uS5_D2-typ_fold_subgr"/>
</dbReference>
<keyword evidence="2" id="KW-0687">Ribonucleoprotein</keyword>
<evidence type="ECO:0000313" key="2">
    <source>
        <dbReference type="EMBL" id="EEC16570.1"/>
    </source>
</evidence>
<dbReference type="PaxDb" id="6945-B7QCJ8"/>
<name>B7QCJ8_IXOSC</name>
<keyword evidence="4" id="KW-1185">Reference proteome</keyword>
<dbReference type="EMBL" id="ABJB010307657">
    <property type="status" value="NOT_ANNOTATED_CDS"/>
    <property type="molecule type" value="Genomic_DNA"/>
</dbReference>
<evidence type="ECO:0000313" key="4">
    <source>
        <dbReference type="Proteomes" id="UP000001555"/>
    </source>
</evidence>
<protein>
    <submittedName>
        <fullName evidence="2 3">40S ribosomal protein S2, putative</fullName>
    </submittedName>
</protein>
<evidence type="ECO:0000259" key="1">
    <source>
        <dbReference type="Pfam" id="PF03719"/>
    </source>
</evidence>
<sequence length="57" mass="6378">MAGIEVCYTSARVSTATLGNFAETTYLAIQQTYSYLTPDLLRERQLIKSPHQETPQA</sequence>
<dbReference type="VEuPathDB" id="VectorBase:ISCP_009968"/>
<dbReference type="EMBL" id="DS908024">
    <property type="protein sequence ID" value="EEC16570.1"/>
    <property type="molecule type" value="Genomic_DNA"/>
</dbReference>
<accession>B7QCJ8</accession>
<dbReference type="AlphaFoldDB" id="B7QCJ8"/>
<dbReference type="GO" id="GO:0003735">
    <property type="term" value="F:structural constituent of ribosome"/>
    <property type="evidence" value="ECO:0007669"/>
    <property type="project" value="InterPro"/>
</dbReference>
<dbReference type="EnsemblMetazoa" id="ISCW013471-RA">
    <property type="protein sequence ID" value="ISCW013471-PA"/>
    <property type="gene ID" value="ISCW013471"/>
</dbReference>
<dbReference type="VEuPathDB" id="VectorBase:ISCW013471"/>
<dbReference type="Pfam" id="PF03719">
    <property type="entry name" value="Ribosomal_S5_C"/>
    <property type="match status" value="1"/>
</dbReference>
<dbReference type="HOGENOM" id="CLU_2998774_0_0_1"/>
<organism>
    <name type="scientific">Ixodes scapularis</name>
    <name type="common">Black-legged tick</name>
    <name type="synonym">Deer tick</name>
    <dbReference type="NCBI Taxonomy" id="6945"/>
    <lineage>
        <taxon>Eukaryota</taxon>
        <taxon>Metazoa</taxon>
        <taxon>Ecdysozoa</taxon>
        <taxon>Arthropoda</taxon>
        <taxon>Chelicerata</taxon>
        <taxon>Arachnida</taxon>
        <taxon>Acari</taxon>
        <taxon>Parasitiformes</taxon>
        <taxon>Ixodida</taxon>
        <taxon>Ixodoidea</taxon>
        <taxon>Ixodidae</taxon>
        <taxon>Ixodinae</taxon>
        <taxon>Ixodes</taxon>
    </lineage>
</organism>
<dbReference type="OrthoDB" id="10253125at2759"/>
<dbReference type="Gene3D" id="3.30.230.10">
    <property type="match status" value="1"/>
</dbReference>
<dbReference type="Proteomes" id="UP000001555">
    <property type="component" value="Unassembled WGS sequence"/>
</dbReference>
<reference evidence="3" key="2">
    <citation type="submission" date="2020-05" db="UniProtKB">
        <authorList>
            <consortium name="EnsemblMetazoa"/>
        </authorList>
    </citation>
    <scope>IDENTIFICATION</scope>
    <source>
        <strain evidence="3">wikel</strain>
    </source>
</reference>
<reference evidence="2 4" key="1">
    <citation type="submission" date="2008-03" db="EMBL/GenBank/DDBJ databases">
        <title>Annotation of Ixodes scapularis.</title>
        <authorList>
            <consortium name="Ixodes scapularis Genome Project Consortium"/>
            <person name="Caler E."/>
            <person name="Hannick L.I."/>
            <person name="Bidwell S."/>
            <person name="Joardar V."/>
            <person name="Thiagarajan M."/>
            <person name="Amedeo P."/>
            <person name="Galinsky K.J."/>
            <person name="Schobel S."/>
            <person name="Inman J."/>
            <person name="Hostetler J."/>
            <person name="Miller J."/>
            <person name="Hammond M."/>
            <person name="Megy K."/>
            <person name="Lawson D."/>
            <person name="Kodira C."/>
            <person name="Sutton G."/>
            <person name="Meyer J."/>
            <person name="Hill C.A."/>
            <person name="Birren B."/>
            <person name="Nene V."/>
            <person name="Collins F."/>
            <person name="Alarcon-Chaidez F."/>
            <person name="Wikel S."/>
            <person name="Strausberg R."/>
        </authorList>
    </citation>
    <scope>NUCLEOTIDE SEQUENCE [LARGE SCALE GENOMIC DNA]</scope>
    <source>
        <strain evidence="4">Wikel</strain>
        <strain evidence="2">Wikel colony</strain>
    </source>
</reference>
<dbReference type="InterPro" id="IPR005324">
    <property type="entry name" value="Ribosomal_uS5_C"/>
</dbReference>
<evidence type="ECO:0000313" key="3">
    <source>
        <dbReference type="EnsemblMetazoa" id="ISCW013471-PA"/>
    </source>
</evidence>
<keyword evidence="2" id="KW-0689">Ribosomal protein</keyword>
<dbReference type="GO" id="GO:0005840">
    <property type="term" value="C:ribosome"/>
    <property type="evidence" value="ECO:0007669"/>
    <property type="project" value="UniProtKB-KW"/>
</dbReference>
<dbReference type="InParanoid" id="B7QCJ8"/>
<proteinExistence type="predicted"/>
<feature type="domain" description="Small ribosomal subunit protein uS5 C-terminal" evidence="1">
    <location>
        <begin position="1"/>
        <end position="39"/>
    </location>
</feature>
<gene>
    <name evidence="2" type="ORF">IscW_ISCW013471</name>
</gene>